<organism evidence="13 14">
    <name type="scientific">Stylonychia lemnae</name>
    <name type="common">Ciliate</name>
    <dbReference type="NCBI Taxonomy" id="5949"/>
    <lineage>
        <taxon>Eukaryota</taxon>
        <taxon>Sar</taxon>
        <taxon>Alveolata</taxon>
        <taxon>Ciliophora</taxon>
        <taxon>Intramacronucleata</taxon>
        <taxon>Spirotrichea</taxon>
        <taxon>Stichotrichia</taxon>
        <taxon>Sporadotrichida</taxon>
        <taxon>Oxytrichidae</taxon>
        <taxon>Stylonychinae</taxon>
        <taxon>Stylonychia</taxon>
    </lineage>
</organism>
<dbReference type="InterPro" id="IPR006012">
    <property type="entry name" value="Syntaxin/epimorphin_CS"/>
</dbReference>
<dbReference type="OrthoDB" id="10251371at2759"/>
<keyword evidence="8" id="KW-0175">Coiled coil</keyword>
<dbReference type="GO" id="GO:0006906">
    <property type="term" value="P:vesicle fusion"/>
    <property type="evidence" value="ECO:0007669"/>
    <property type="project" value="TreeGrafter"/>
</dbReference>
<name>A0A078A949_STYLE</name>
<dbReference type="AlphaFoldDB" id="A0A078A949"/>
<keyword evidence="7" id="KW-0333">Golgi apparatus</keyword>
<dbReference type="FunCoup" id="A0A078A949">
    <property type="interactions" value="297"/>
</dbReference>
<evidence type="ECO:0000256" key="2">
    <source>
        <dbReference type="ARBA" id="ARBA00009063"/>
    </source>
</evidence>
<dbReference type="PROSITE" id="PS00914">
    <property type="entry name" value="SYNTAXIN"/>
    <property type="match status" value="1"/>
</dbReference>
<keyword evidence="14" id="KW-1185">Reference proteome</keyword>
<accession>A0A078A949</accession>
<feature type="domain" description="T-SNARE coiled-coil homology" evidence="12">
    <location>
        <begin position="222"/>
        <end position="284"/>
    </location>
</feature>
<evidence type="ECO:0000313" key="13">
    <source>
        <dbReference type="EMBL" id="CDW78800.1"/>
    </source>
</evidence>
<dbReference type="Pfam" id="PF05739">
    <property type="entry name" value="SNARE"/>
    <property type="match status" value="1"/>
</dbReference>
<feature type="region of interest" description="Disordered" evidence="10">
    <location>
        <begin position="1"/>
        <end position="28"/>
    </location>
</feature>
<evidence type="ECO:0000256" key="9">
    <source>
        <dbReference type="ARBA" id="ARBA00023136"/>
    </source>
</evidence>
<keyword evidence="9 11" id="KW-0472">Membrane</keyword>
<keyword evidence="4 11" id="KW-0812">Transmembrane</keyword>
<dbReference type="Proteomes" id="UP000039865">
    <property type="component" value="Unassembled WGS sequence"/>
</dbReference>
<comment type="similarity">
    <text evidence="2">Belongs to the syntaxin family.</text>
</comment>
<dbReference type="GO" id="GO:0031201">
    <property type="term" value="C:SNARE complex"/>
    <property type="evidence" value="ECO:0007669"/>
    <property type="project" value="TreeGrafter"/>
</dbReference>
<dbReference type="InterPro" id="IPR045242">
    <property type="entry name" value="Syntaxin"/>
</dbReference>
<dbReference type="InterPro" id="IPR010989">
    <property type="entry name" value="SNARE"/>
</dbReference>
<dbReference type="GO" id="GO:0000149">
    <property type="term" value="F:SNARE binding"/>
    <property type="evidence" value="ECO:0007669"/>
    <property type="project" value="TreeGrafter"/>
</dbReference>
<evidence type="ECO:0000313" key="14">
    <source>
        <dbReference type="Proteomes" id="UP000039865"/>
    </source>
</evidence>
<dbReference type="OMA" id="DFRRCHA"/>
<evidence type="ECO:0000256" key="3">
    <source>
        <dbReference type="ARBA" id="ARBA00022448"/>
    </source>
</evidence>
<dbReference type="PANTHER" id="PTHR19957">
    <property type="entry name" value="SYNTAXIN"/>
    <property type="match status" value="1"/>
</dbReference>
<feature type="compositionally biased region" description="Polar residues" evidence="10">
    <location>
        <begin position="1"/>
        <end position="21"/>
    </location>
</feature>
<dbReference type="SMART" id="SM00397">
    <property type="entry name" value="t_SNARE"/>
    <property type="match status" value="1"/>
</dbReference>
<sequence>MNGQSTSNDSSGTYSGLSSPQELEKVNDNVKLLPMSTKASSEDSSIEYGKRFLPPIWVDIQEEIERHIEEINTKSTHSLTTNKQQYDILVNELKKLQQKRLKVNFLDDDDDESTNVLQKQIYQVTEDITDLVRASDTKLKELIKFKSDEKYDDQIRKNIQISLATRLKEVTMKLRKREKKHYLKVQEIHDEGGQKDHGGDNMDNFLNDQSQMQVLEEDEEIDQTQRTRNKEIKNIVNTINDLAVLFKDLSVLVVEQGSILDRIDYNVECAHQDVVQANVHLEKTVKIEKSFRSKGVLGCLIVSILLSLIILAAKHS</sequence>
<dbReference type="GO" id="GO:0006886">
    <property type="term" value="P:intracellular protein transport"/>
    <property type="evidence" value="ECO:0007669"/>
    <property type="project" value="InterPro"/>
</dbReference>
<evidence type="ECO:0000256" key="1">
    <source>
        <dbReference type="ARBA" id="ARBA00004409"/>
    </source>
</evidence>
<dbReference type="PROSITE" id="PS50192">
    <property type="entry name" value="T_SNARE"/>
    <property type="match status" value="1"/>
</dbReference>
<evidence type="ECO:0000256" key="4">
    <source>
        <dbReference type="ARBA" id="ARBA00022692"/>
    </source>
</evidence>
<dbReference type="InterPro" id="IPR000727">
    <property type="entry name" value="T_SNARE_dom"/>
</dbReference>
<dbReference type="GO" id="GO:0000139">
    <property type="term" value="C:Golgi membrane"/>
    <property type="evidence" value="ECO:0007669"/>
    <property type="project" value="UniProtKB-SubCell"/>
</dbReference>
<evidence type="ECO:0000256" key="7">
    <source>
        <dbReference type="ARBA" id="ARBA00023034"/>
    </source>
</evidence>
<dbReference type="EMBL" id="CCKQ01007437">
    <property type="protein sequence ID" value="CDW78800.1"/>
    <property type="molecule type" value="Genomic_DNA"/>
</dbReference>
<dbReference type="CDD" id="cd15845">
    <property type="entry name" value="SNARE_syntaxin16"/>
    <property type="match status" value="1"/>
</dbReference>
<keyword evidence="3" id="KW-0813">Transport</keyword>
<reference evidence="13 14" key="1">
    <citation type="submission" date="2014-06" db="EMBL/GenBank/DDBJ databases">
        <authorList>
            <person name="Swart Estienne"/>
        </authorList>
    </citation>
    <scope>NUCLEOTIDE SEQUENCE [LARGE SCALE GENOMIC DNA]</scope>
    <source>
        <strain evidence="13 14">130c</strain>
    </source>
</reference>
<evidence type="ECO:0000256" key="11">
    <source>
        <dbReference type="SAM" id="Phobius"/>
    </source>
</evidence>
<dbReference type="PANTHER" id="PTHR19957:SF83">
    <property type="entry name" value="SYNTAXIN-16"/>
    <property type="match status" value="1"/>
</dbReference>
<gene>
    <name evidence="13" type="primary">Contig584.g650</name>
    <name evidence="13" type="ORF">STYLEM_7784</name>
</gene>
<proteinExistence type="inferred from homology"/>
<comment type="subcellular location">
    <subcellularLocation>
        <location evidence="1">Golgi apparatus membrane</location>
        <topology evidence="1">Single-pass type IV membrane protein</topology>
    </subcellularLocation>
</comment>
<evidence type="ECO:0000256" key="5">
    <source>
        <dbReference type="ARBA" id="ARBA00022927"/>
    </source>
</evidence>
<evidence type="ECO:0000256" key="6">
    <source>
        <dbReference type="ARBA" id="ARBA00022989"/>
    </source>
</evidence>
<keyword evidence="6 11" id="KW-1133">Transmembrane helix</keyword>
<evidence type="ECO:0000256" key="10">
    <source>
        <dbReference type="SAM" id="MobiDB-lite"/>
    </source>
</evidence>
<dbReference type="SUPFAM" id="SSF47661">
    <property type="entry name" value="t-snare proteins"/>
    <property type="match status" value="1"/>
</dbReference>
<evidence type="ECO:0000259" key="12">
    <source>
        <dbReference type="PROSITE" id="PS50192"/>
    </source>
</evidence>
<protein>
    <submittedName>
        <fullName evidence="13">Syntaxin-41</fullName>
    </submittedName>
</protein>
<dbReference type="InParanoid" id="A0A078A949"/>
<dbReference type="Gene3D" id="1.20.58.70">
    <property type="match status" value="1"/>
</dbReference>
<dbReference type="GO" id="GO:0005484">
    <property type="term" value="F:SNAP receptor activity"/>
    <property type="evidence" value="ECO:0007669"/>
    <property type="project" value="InterPro"/>
</dbReference>
<dbReference type="GO" id="GO:0048278">
    <property type="term" value="P:vesicle docking"/>
    <property type="evidence" value="ECO:0007669"/>
    <property type="project" value="TreeGrafter"/>
</dbReference>
<keyword evidence="5" id="KW-0653">Protein transport</keyword>
<feature type="transmembrane region" description="Helical" evidence="11">
    <location>
        <begin position="295"/>
        <end position="313"/>
    </location>
</feature>
<evidence type="ECO:0000256" key="8">
    <source>
        <dbReference type="ARBA" id="ARBA00023054"/>
    </source>
</evidence>